<protein>
    <submittedName>
        <fullName evidence="4">Uncharacterized protein</fullName>
    </submittedName>
</protein>
<dbReference type="GO" id="GO:0016887">
    <property type="term" value="F:ATP hydrolysis activity"/>
    <property type="evidence" value="ECO:0007669"/>
    <property type="project" value="InterPro"/>
</dbReference>
<evidence type="ECO:0000256" key="3">
    <source>
        <dbReference type="ARBA" id="ARBA00022840"/>
    </source>
</evidence>
<evidence type="ECO:0000256" key="1">
    <source>
        <dbReference type="ARBA" id="ARBA00022448"/>
    </source>
</evidence>
<dbReference type="GO" id="GO:0055085">
    <property type="term" value="P:transmembrane transport"/>
    <property type="evidence" value="ECO:0007669"/>
    <property type="project" value="UniProtKB-ARBA"/>
</dbReference>
<dbReference type="EMBL" id="CP019125">
    <property type="protein sequence ID" value="APX91216.1"/>
    <property type="molecule type" value="Genomic_DNA"/>
</dbReference>
<dbReference type="PROSITE" id="PS00211">
    <property type="entry name" value="ABC_TRANSPORTER_1"/>
    <property type="match status" value="1"/>
</dbReference>
<dbReference type="OrthoDB" id="9784450at2"/>
<dbReference type="GO" id="GO:0005524">
    <property type="term" value="F:ATP binding"/>
    <property type="evidence" value="ECO:0007669"/>
    <property type="project" value="UniProtKB-KW"/>
</dbReference>
<dbReference type="InterPro" id="IPR050319">
    <property type="entry name" value="ABC_transp_ATP-bind"/>
</dbReference>
<dbReference type="InterPro" id="IPR003593">
    <property type="entry name" value="AAA+_ATPase"/>
</dbReference>
<dbReference type="Gene3D" id="3.40.50.300">
    <property type="entry name" value="P-loop containing nucleotide triphosphate hydrolases"/>
    <property type="match status" value="1"/>
</dbReference>
<dbReference type="SMART" id="SM00382">
    <property type="entry name" value="AAA"/>
    <property type="match status" value="1"/>
</dbReference>
<evidence type="ECO:0000256" key="2">
    <source>
        <dbReference type="ARBA" id="ARBA00022741"/>
    </source>
</evidence>
<dbReference type="InterPro" id="IPR027417">
    <property type="entry name" value="P-loop_NTPase"/>
</dbReference>
<accession>A0A1P8QXX2</accession>
<evidence type="ECO:0000313" key="4">
    <source>
        <dbReference type="EMBL" id="APX91216.1"/>
    </source>
</evidence>
<keyword evidence="3" id="KW-0067">ATP-binding</keyword>
<reference evidence="4" key="1">
    <citation type="submission" date="2017-01" db="EMBL/GenBank/DDBJ databases">
        <title>Genomic analysis of Xuhuaishuia manganoxidans DY6-4.</title>
        <authorList>
            <person name="Wang X."/>
        </authorList>
    </citation>
    <scope>NUCLEOTIDE SEQUENCE</scope>
    <source>
        <strain evidence="4">DY6-4</strain>
        <plasmid evidence="4">unnamed</plasmid>
    </source>
</reference>
<keyword evidence="2" id="KW-0547">Nucleotide-binding</keyword>
<dbReference type="PANTHER" id="PTHR43776:SF5">
    <property type="entry name" value="ATPASE COMPONENT OF ABC-TYPE TRANSPORT SYSTEM"/>
    <property type="match status" value="1"/>
</dbReference>
<name>A0A1P8QXX2_9RHOB</name>
<dbReference type="AlphaFoldDB" id="A0A1P8QXX2"/>
<dbReference type="PANTHER" id="PTHR43776">
    <property type="entry name" value="TRANSPORT ATP-BINDING PROTEIN"/>
    <property type="match status" value="1"/>
</dbReference>
<organism evidence="4">
    <name type="scientific">Brevirhabdus pacifica</name>
    <dbReference type="NCBI Taxonomy" id="1267768"/>
    <lineage>
        <taxon>Bacteria</taxon>
        <taxon>Pseudomonadati</taxon>
        <taxon>Pseudomonadota</taxon>
        <taxon>Alphaproteobacteria</taxon>
        <taxon>Rhodobacterales</taxon>
        <taxon>Paracoccaceae</taxon>
        <taxon>Brevirhabdus</taxon>
    </lineage>
</organism>
<dbReference type="SUPFAM" id="SSF52540">
    <property type="entry name" value="P-loop containing nucleoside triphosphate hydrolases"/>
    <property type="match status" value="1"/>
</dbReference>
<dbReference type="InterPro" id="IPR003439">
    <property type="entry name" value="ABC_transporter-like_ATP-bd"/>
</dbReference>
<geneLocation type="plasmid" evidence="4">
    <name>unnamed</name>
</geneLocation>
<dbReference type="RefSeq" id="WP_076981232.1">
    <property type="nucleotide sequence ID" value="NZ_CP019125.1"/>
</dbReference>
<dbReference type="Pfam" id="PF00005">
    <property type="entry name" value="ABC_tran"/>
    <property type="match status" value="1"/>
</dbReference>
<dbReference type="PROSITE" id="PS50893">
    <property type="entry name" value="ABC_TRANSPORTER_2"/>
    <property type="match status" value="1"/>
</dbReference>
<accession>A0A2M9D3V1</accession>
<keyword evidence="4" id="KW-0614">Plasmid</keyword>
<proteinExistence type="predicted"/>
<gene>
    <name evidence="4" type="ORF">BV394_15040</name>
</gene>
<keyword evidence="1" id="KW-0813">Transport</keyword>
<dbReference type="InterPro" id="IPR017871">
    <property type="entry name" value="ABC_transporter-like_CS"/>
</dbReference>
<sequence>MLKARAITHAFGAVSVLDEVDFDLSPGEIIGLAGPSGAGKSTLGRILAGHLLPNAGRVEIDGAPLMLRAGLPCPVQYAPQTSEMSVDPRWRVNRILRNGATPDPESLRILGIQPEWASRFPAELSGGELTRVSLARMVLPSTRYLVCDEITAPLDALSAEDTLWALRRLAGRGVGILLISHNQNLLKRHVKRRYQLCFGHPRLQVD</sequence>